<organism evidence="8 9">
    <name type="scientific">Acanthamoeba castellanii (strain ATCC 30010 / Neff)</name>
    <dbReference type="NCBI Taxonomy" id="1257118"/>
    <lineage>
        <taxon>Eukaryota</taxon>
        <taxon>Amoebozoa</taxon>
        <taxon>Discosea</taxon>
        <taxon>Longamoebia</taxon>
        <taxon>Centramoebida</taxon>
        <taxon>Acanthamoebidae</taxon>
        <taxon>Acanthamoeba</taxon>
    </lineage>
</organism>
<reference evidence="8 9" key="1">
    <citation type="journal article" date="2013" name="Genome Biol.">
        <title>Genome of Acanthamoeba castellanii highlights extensive lateral gene transfer and early evolution of tyrosine kinase signaling.</title>
        <authorList>
            <person name="Clarke M."/>
            <person name="Lohan A.J."/>
            <person name="Liu B."/>
            <person name="Lagkouvardos I."/>
            <person name="Roy S."/>
            <person name="Zafar N."/>
            <person name="Bertelli C."/>
            <person name="Schilde C."/>
            <person name="Kianianmomeni A."/>
            <person name="Burglin T.R."/>
            <person name="Frech C."/>
            <person name="Turcotte B."/>
            <person name="Kopec K.O."/>
            <person name="Synnott J.M."/>
            <person name="Choo C."/>
            <person name="Paponov I."/>
            <person name="Finkler A."/>
            <person name="Soon Heng Tan C."/>
            <person name="Hutchins A.P."/>
            <person name="Weinmeier T."/>
            <person name="Rattei T."/>
            <person name="Chu J.S."/>
            <person name="Gimenez G."/>
            <person name="Irimia M."/>
            <person name="Rigden D.J."/>
            <person name="Fitzpatrick D.A."/>
            <person name="Lorenzo-Morales J."/>
            <person name="Bateman A."/>
            <person name="Chiu C.H."/>
            <person name="Tang P."/>
            <person name="Hegemann P."/>
            <person name="Fromm H."/>
            <person name="Raoult D."/>
            <person name="Greub G."/>
            <person name="Miranda-Saavedra D."/>
            <person name="Chen N."/>
            <person name="Nash P."/>
            <person name="Ginger M.L."/>
            <person name="Horn M."/>
            <person name="Schaap P."/>
            <person name="Caler L."/>
            <person name="Loftus B."/>
        </authorList>
    </citation>
    <scope>NUCLEOTIDE SEQUENCE [LARGE SCALE GENOMIC DNA]</scope>
    <source>
        <strain evidence="8 9">Neff</strain>
    </source>
</reference>
<dbReference type="InterPro" id="IPR022764">
    <property type="entry name" value="Peptidase_S54_rhomboid_dom"/>
</dbReference>
<dbReference type="InterPro" id="IPR003409">
    <property type="entry name" value="MORN"/>
</dbReference>
<evidence type="ECO:0000256" key="2">
    <source>
        <dbReference type="ARBA" id="ARBA00022692"/>
    </source>
</evidence>
<sequence length="315" mass="34375">MMARRYHTVLTSAPDVVEILGKEKFALVYLNGAVVASLASAAWQRRRGTSLPSLGASGALMAVLWVFVSAFPDSELALIFLPFVPFKAINMAFAIAAFDVMGALRGWKALDHAAHLGGAVVGAAYFYGLRAMDALEKWDNYGSTILPGGHIYEGQFRGGKMHGKGKVTFAKQGSRSVVYMGEFRNGQFDGYGVLADERSVIYDGHFKHGKFHGKGLLHANDGSVYRGDWVAGKREGQGVCWLEGKEDGLIYKGHYKNDRYFGSGILQRGPNIIFVGEFEDNGDGRWRATGTLYPPGGQRPTKVVWLENESPVEAA</sequence>
<dbReference type="AlphaFoldDB" id="L8GMZ6"/>
<evidence type="ECO:0000256" key="5">
    <source>
        <dbReference type="ARBA" id="ARBA00023136"/>
    </source>
</evidence>
<dbReference type="VEuPathDB" id="AmoebaDB:ACA1_367370"/>
<dbReference type="KEGG" id="acan:ACA1_367370"/>
<evidence type="ECO:0000256" key="4">
    <source>
        <dbReference type="ARBA" id="ARBA00022989"/>
    </source>
</evidence>
<dbReference type="Proteomes" id="UP000011083">
    <property type="component" value="Unassembled WGS sequence"/>
</dbReference>
<keyword evidence="5 6" id="KW-0472">Membrane</keyword>
<evidence type="ECO:0000256" key="1">
    <source>
        <dbReference type="ARBA" id="ARBA00004141"/>
    </source>
</evidence>
<dbReference type="Pfam" id="PF02493">
    <property type="entry name" value="MORN"/>
    <property type="match status" value="5"/>
</dbReference>
<dbReference type="Gene3D" id="1.20.1540.10">
    <property type="entry name" value="Rhomboid-like"/>
    <property type="match status" value="1"/>
</dbReference>
<evidence type="ECO:0000259" key="7">
    <source>
        <dbReference type="Pfam" id="PF01694"/>
    </source>
</evidence>
<feature type="transmembrane region" description="Helical" evidence="6">
    <location>
        <begin position="77"/>
        <end position="98"/>
    </location>
</feature>
<name>L8GMZ6_ACACF</name>
<keyword evidence="9" id="KW-1185">Reference proteome</keyword>
<dbReference type="EMBL" id="KB008073">
    <property type="protein sequence ID" value="ELR14103.1"/>
    <property type="molecule type" value="Genomic_DNA"/>
</dbReference>
<dbReference type="PANTHER" id="PTHR43215:SF14">
    <property type="entry name" value="RADIAL SPOKE HEAD 1 HOMOLOG"/>
    <property type="match status" value="1"/>
</dbReference>
<evidence type="ECO:0000256" key="3">
    <source>
        <dbReference type="ARBA" id="ARBA00022737"/>
    </source>
</evidence>
<feature type="domain" description="Peptidase S54 rhomboid" evidence="7">
    <location>
        <begin position="12"/>
        <end position="129"/>
    </location>
</feature>
<keyword evidence="2 6" id="KW-0812">Transmembrane</keyword>
<keyword evidence="4 6" id="KW-1133">Transmembrane helix</keyword>
<evidence type="ECO:0000313" key="9">
    <source>
        <dbReference type="Proteomes" id="UP000011083"/>
    </source>
</evidence>
<dbReference type="RefSeq" id="XP_004336116.1">
    <property type="nucleotide sequence ID" value="XM_004336068.1"/>
</dbReference>
<dbReference type="PANTHER" id="PTHR43215">
    <property type="entry name" value="RADIAL SPOKE HEAD 1 HOMOLOG"/>
    <property type="match status" value="1"/>
</dbReference>
<evidence type="ECO:0000256" key="6">
    <source>
        <dbReference type="SAM" id="Phobius"/>
    </source>
</evidence>
<accession>L8GMZ6</accession>
<gene>
    <name evidence="8" type="ORF">ACA1_367370</name>
</gene>
<dbReference type="InterPro" id="IPR035952">
    <property type="entry name" value="Rhomboid-like_sf"/>
</dbReference>
<comment type="subcellular location">
    <subcellularLocation>
        <location evidence="1">Membrane</location>
        <topology evidence="1">Multi-pass membrane protein</topology>
    </subcellularLocation>
</comment>
<feature type="transmembrane region" description="Helical" evidence="6">
    <location>
        <begin position="50"/>
        <end position="71"/>
    </location>
</feature>
<dbReference type="GO" id="GO:0016020">
    <property type="term" value="C:membrane"/>
    <property type="evidence" value="ECO:0007669"/>
    <property type="project" value="UniProtKB-SubCell"/>
</dbReference>
<dbReference type="GeneID" id="14914653"/>
<dbReference type="SMART" id="SM00698">
    <property type="entry name" value="MORN"/>
    <property type="match status" value="5"/>
</dbReference>
<dbReference type="GO" id="GO:0005829">
    <property type="term" value="C:cytosol"/>
    <property type="evidence" value="ECO:0007669"/>
    <property type="project" value="TreeGrafter"/>
</dbReference>
<dbReference type="Gene3D" id="2.20.110.10">
    <property type="entry name" value="Histone H3 K4-specific methyltransferase SET7/9 N-terminal domain"/>
    <property type="match status" value="2"/>
</dbReference>
<protein>
    <submittedName>
        <fullName evidence="8">Peptidase, S54 (Rhomboid) subfamily protein</fullName>
    </submittedName>
</protein>
<dbReference type="Pfam" id="PF01694">
    <property type="entry name" value="Rhomboid"/>
    <property type="match status" value="1"/>
</dbReference>
<dbReference type="OrthoDB" id="10260614at2759"/>
<dbReference type="SMR" id="L8GMZ6"/>
<evidence type="ECO:0000313" key="8">
    <source>
        <dbReference type="EMBL" id="ELR14103.1"/>
    </source>
</evidence>
<keyword evidence="3" id="KW-0677">Repeat</keyword>
<proteinExistence type="predicted"/>
<feature type="transmembrane region" description="Helical" evidence="6">
    <location>
        <begin position="25"/>
        <end position="43"/>
    </location>
</feature>
<dbReference type="SUPFAM" id="SSF144091">
    <property type="entry name" value="Rhomboid-like"/>
    <property type="match status" value="1"/>
</dbReference>
<dbReference type="SUPFAM" id="SSF82185">
    <property type="entry name" value="Histone H3 K4-specific methyltransferase SET7/9 N-terminal domain"/>
    <property type="match status" value="1"/>
</dbReference>
<dbReference type="GO" id="GO:0004252">
    <property type="term" value="F:serine-type endopeptidase activity"/>
    <property type="evidence" value="ECO:0007669"/>
    <property type="project" value="InterPro"/>
</dbReference>
<dbReference type="STRING" id="1257118.L8GMZ6"/>